<dbReference type="InterPro" id="IPR049326">
    <property type="entry name" value="Rhodopsin_dom_fungi"/>
</dbReference>
<reference evidence="9" key="1">
    <citation type="submission" date="2022-10" db="EMBL/GenBank/DDBJ databases">
        <title>Tapping the CABI collections for fungal endophytes: first genome assemblies for Collariella, Neodidymelliopsis, Ascochyta clinopodiicola, Didymella pomorum, Didymosphaeria variabile, Neocosmospora piperis and Neocucurbitaria cava.</title>
        <authorList>
            <person name="Hill R."/>
        </authorList>
    </citation>
    <scope>NUCLEOTIDE SEQUENCE</scope>
    <source>
        <strain evidence="9">IMI 355082</strain>
    </source>
</reference>
<name>A0A9W8YJD3_9PEZI</name>
<protein>
    <recommendedName>
        <fullName evidence="8">Rhodopsin domain-containing protein</fullName>
    </recommendedName>
</protein>
<keyword evidence="4 7" id="KW-0472">Membrane</keyword>
<sequence>MTIYEDDAPHVIGAVVTLMLLAFTTFGLRVYVRYGPTWGFEDTVMAGAVLPFTVLSISCILAGLNGVGVHAKHLAEPGNEQYETKGLMYFFLFEVFYCGTIIPIKLSIALMLIRIAQNRKGYVWSQWAMMTLFFVVDGGAMFYIIFQCKPVSYAWNTDQEGYCLPATWLADIYYVTTAVNIATDWVTALLPIPLLWHVRLERSEKISVGGILGLGIFASLAACIRLNYTINLTDESDYLFSVSNIVIWGYGEIAVGMFVGCLATLRPLFRKMFRLGSLGSSKSRGGTGASPFPSHARRAYGQHSRLRDDIEMGGMGTTSNAFKGSVSVSHEVTGGTRTSVTSESDSMEQILKEAKKQGVGGSKGIMVSRQVQIAHSPSPN</sequence>
<evidence type="ECO:0000256" key="5">
    <source>
        <dbReference type="ARBA" id="ARBA00038359"/>
    </source>
</evidence>
<feature type="transmembrane region" description="Helical" evidence="7">
    <location>
        <begin position="247"/>
        <end position="265"/>
    </location>
</feature>
<feature type="region of interest" description="Disordered" evidence="6">
    <location>
        <begin position="354"/>
        <end position="380"/>
    </location>
</feature>
<feature type="transmembrane region" description="Helical" evidence="7">
    <location>
        <begin position="12"/>
        <end position="32"/>
    </location>
</feature>
<dbReference type="InterPro" id="IPR052337">
    <property type="entry name" value="SAT4-like"/>
</dbReference>
<feature type="transmembrane region" description="Helical" evidence="7">
    <location>
        <begin position="127"/>
        <end position="146"/>
    </location>
</feature>
<evidence type="ECO:0000256" key="4">
    <source>
        <dbReference type="ARBA" id="ARBA00023136"/>
    </source>
</evidence>
<feature type="transmembrane region" description="Helical" evidence="7">
    <location>
        <begin position="44"/>
        <end position="67"/>
    </location>
</feature>
<keyword evidence="2 7" id="KW-0812">Transmembrane</keyword>
<evidence type="ECO:0000313" key="10">
    <source>
        <dbReference type="Proteomes" id="UP001140453"/>
    </source>
</evidence>
<comment type="caution">
    <text evidence="9">The sequence shown here is derived from an EMBL/GenBank/DDBJ whole genome shotgun (WGS) entry which is preliminary data.</text>
</comment>
<feature type="domain" description="Rhodopsin" evidence="8">
    <location>
        <begin position="28"/>
        <end position="271"/>
    </location>
</feature>
<dbReference type="Proteomes" id="UP001140453">
    <property type="component" value="Unassembled WGS sequence"/>
</dbReference>
<evidence type="ECO:0000256" key="3">
    <source>
        <dbReference type="ARBA" id="ARBA00022989"/>
    </source>
</evidence>
<organism evidence="9 10">
    <name type="scientific">Gnomoniopsis smithogilvyi</name>
    <dbReference type="NCBI Taxonomy" id="1191159"/>
    <lineage>
        <taxon>Eukaryota</taxon>
        <taxon>Fungi</taxon>
        <taxon>Dikarya</taxon>
        <taxon>Ascomycota</taxon>
        <taxon>Pezizomycotina</taxon>
        <taxon>Sordariomycetes</taxon>
        <taxon>Sordariomycetidae</taxon>
        <taxon>Diaporthales</taxon>
        <taxon>Gnomoniaceae</taxon>
        <taxon>Gnomoniopsis</taxon>
    </lineage>
</organism>
<dbReference type="GO" id="GO:0016020">
    <property type="term" value="C:membrane"/>
    <property type="evidence" value="ECO:0007669"/>
    <property type="project" value="UniProtKB-SubCell"/>
</dbReference>
<evidence type="ECO:0000256" key="6">
    <source>
        <dbReference type="SAM" id="MobiDB-lite"/>
    </source>
</evidence>
<dbReference type="AlphaFoldDB" id="A0A9W8YJD3"/>
<dbReference type="PANTHER" id="PTHR33048:SF31">
    <property type="entry name" value="INTEGRAL MEMBRANE PROTEIN"/>
    <property type="match status" value="1"/>
</dbReference>
<dbReference type="Pfam" id="PF20684">
    <property type="entry name" value="Fung_rhodopsin"/>
    <property type="match status" value="1"/>
</dbReference>
<accession>A0A9W8YJD3</accession>
<keyword evidence="10" id="KW-1185">Reference proteome</keyword>
<comment type="similarity">
    <text evidence="5">Belongs to the SAT4 family.</text>
</comment>
<feature type="compositionally biased region" description="Polar residues" evidence="6">
    <location>
        <begin position="369"/>
        <end position="380"/>
    </location>
</feature>
<evidence type="ECO:0000256" key="2">
    <source>
        <dbReference type="ARBA" id="ARBA00022692"/>
    </source>
</evidence>
<evidence type="ECO:0000313" key="9">
    <source>
        <dbReference type="EMBL" id="KAJ4385656.1"/>
    </source>
</evidence>
<feature type="transmembrane region" description="Helical" evidence="7">
    <location>
        <begin position="172"/>
        <end position="196"/>
    </location>
</feature>
<feature type="transmembrane region" description="Helical" evidence="7">
    <location>
        <begin position="208"/>
        <end position="227"/>
    </location>
</feature>
<evidence type="ECO:0000256" key="7">
    <source>
        <dbReference type="SAM" id="Phobius"/>
    </source>
</evidence>
<dbReference type="PANTHER" id="PTHR33048">
    <property type="entry name" value="PTH11-LIKE INTEGRAL MEMBRANE PROTEIN (AFU_ORTHOLOGUE AFUA_5G11245)"/>
    <property type="match status" value="1"/>
</dbReference>
<gene>
    <name evidence="9" type="ORF">N0V93_010085</name>
</gene>
<dbReference type="EMBL" id="JAPEVB010000007">
    <property type="protein sequence ID" value="KAJ4385656.1"/>
    <property type="molecule type" value="Genomic_DNA"/>
</dbReference>
<evidence type="ECO:0000259" key="8">
    <source>
        <dbReference type="Pfam" id="PF20684"/>
    </source>
</evidence>
<keyword evidence="3 7" id="KW-1133">Transmembrane helix</keyword>
<dbReference type="OrthoDB" id="3936451at2759"/>
<evidence type="ECO:0000256" key="1">
    <source>
        <dbReference type="ARBA" id="ARBA00004141"/>
    </source>
</evidence>
<comment type="subcellular location">
    <subcellularLocation>
        <location evidence="1">Membrane</location>
        <topology evidence="1">Multi-pass membrane protein</topology>
    </subcellularLocation>
</comment>
<feature type="transmembrane region" description="Helical" evidence="7">
    <location>
        <begin position="87"/>
        <end position="115"/>
    </location>
</feature>
<feature type="region of interest" description="Disordered" evidence="6">
    <location>
        <begin position="281"/>
        <end position="301"/>
    </location>
</feature>
<proteinExistence type="inferred from homology"/>